<dbReference type="eggNOG" id="COG0174">
    <property type="taxonomic scope" value="Bacteria"/>
</dbReference>
<reference evidence="6" key="1">
    <citation type="submission" date="2010-05" db="EMBL/GenBank/DDBJ databases">
        <title>The draft genome of Desulfonatronospira thiodismutans ASO3-1.</title>
        <authorList>
            <consortium name="US DOE Joint Genome Institute (JGI-PGF)"/>
            <person name="Lucas S."/>
            <person name="Copeland A."/>
            <person name="Lapidus A."/>
            <person name="Cheng J.-F."/>
            <person name="Bruce D."/>
            <person name="Goodwin L."/>
            <person name="Pitluck S."/>
            <person name="Chertkov O."/>
            <person name="Brettin T."/>
            <person name="Detter J.C."/>
            <person name="Han C."/>
            <person name="Land M.L."/>
            <person name="Hauser L."/>
            <person name="Kyrpides N."/>
            <person name="Mikhailova N."/>
            <person name="Muyzer G."/>
            <person name="Woyke T."/>
        </authorList>
    </citation>
    <scope>NUCLEOTIDE SEQUENCE [LARGE SCALE GENOMIC DNA]</scope>
    <source>
        <strain evidence="6">ASO3-1</strain>
    </source>
</reference>
<evidence type="ECO:0000256" key="3">
    <source>
        <dbReference type="RuleBase" id="RU000384"/>
    </source>
</evidence>
<dbReference type="SUPFAM" id="SSF54368">
    <property type="entry name" value="Glutamine synthetase, N-terminal domain"/>
    <property type="match status" value="1"/>
</dbReference>
<dbReference type="Gene3D" id="3.10.20.70">
    <property type="entry name" value="Glutamine synthetase, N-terminal domain"/>
    <property type="match status" value="1"/>
</dbReference>
<evidence type="ECO:0000259" key="4">
    <source>
        <dbReference type="PROSITE" id="PS51986"/>
    </source>
</evidence>
<evidence type="ECO:0000313" key="6">
    <source>
        <dbReference type="EMBL" id="EFI36214.1"/>
    </source>
</evidence>
<sequence length="434" mass="49721">MSNTDIEDMMEPTDSTEIIFTDLNGRIRRLPVNPRNIRQISVEGIGFDGSSVAGIATVEHSDRLLMPVLDSLKVLPFKEKKTSLFVGTIHNEHGERASTDPRYVLEKVVEEAEEMGFRFQASPEYEFFLFHQDQYSRDLNTDNAGYCEADPRDQGERVRNRIIDVLTSCGVPFEKAHHEVSPSQHEINFECADPLNAADRTLVFNYVAHMIASEHDLHASFMPKPFNNKNRNALHIHLSMQDLDGQNIFYQQGDEHNLSHVARQFIAGILKYARQTSILMASTFNSYKAYVIEREAPVVVGWGPRNRTSMVRIPYATNAQATRLELRSPDPAGNIYLQMAAFIKMGLQGIREELDCNSPDRGKAYFQSMKKKLWDTRLLPKTMFEALVEAEDSPFLKDLLGEQQYQNLMNIKTAEWEDHRTSVTAMEFDRYLPY</sequence>
<accession>D6SK11</accession>
<dbReference type="InterPro" id="IPR008147">
    <property type="entry name" value="Gln_synt_N"/>
</dbReference>
<dbReference type="Pfam" id="PF03951">
    <property type="entry name" value="Gln-synt_N"/>
    <property type="match status" value="1"/>
</dbReference>
<dbReference type="InterPro" id="IPR014746">
    <property type="entry name" value="Gln_synth/guanido_kin_cat_dom"/>
</dbReference>
<dbReference type="Gene3D" id="3.30.590.10">
    <property type="entry name" value="Glutamine synthetase/guanido kinase, catalytic domain"/>
    <property type="match status" value="1"/>
</dbReference>
<protein>
    <submittedName>
        <fullName evidence="6">Glutamine synthetase catalytic region</fullName>
    </submittedName>
</protein>
<feature type="domain" description="GS beta-grasp" evidence="4">
    <location>
        <begin position="4"/>
        <end position="94"/>
    </location>
</feature>
<dbReference type="GO" id="GO:0006542">
    <property type="term" value="P:glutamine biosynthetic process"/>
    <property type="evidence" value="ECO:0007669"/>
    <property type="project" value="InterPro"/>
</dbReference>
<dbReference type="PANTHER" id="PTHR43407">
    <property type="entry name" value="GLUTAMINE SYNTHETASE"/>
    <property type="match status" value="1"/>
</dbReference>
<dbReference type="RefSeq" id="WP_008869336.1">
    <property type="nucleotide sequence ID" value="NZ_ACJN02000001.1"/>
</dbReference>
<dbReference type="Pfam" id="PF00120">
    <property type="entry name" value="Gln-synt_C"/>
    <property type="match status" value="1"/>
</dbReference>
<dbReference type="AlphaFoldDB" id="D6SK11"/>
<dbReference type="EMBL" id="ACJN02000001">
    <property type="protein sequence ID" value="EFI36214.1"/>
    <property type="molecule type" value="Genomic_DNA"/>
</dbReference>
<feature type="domain" description="GS catalytic" evidence="5">
    <location>
        <begin position="101"/>
        <end position="434"/>
    </location>
</feature>
<evidence type="ECO:0000256" key="2">
    <source>
        <dbReference type="PROSITE-ProRule" id="PRU01330"/>
    </source>
</evidence>
<dbReference type="GO" id="GO:0004356">
    <property type="term" value="F:glutamine synthetase activity"/>
    <property type="evidence" value="ECO:0007669"/>
    <property type="project" value="InterPro"/>
</dbReference>
<organism evidence="6 7">
    <name type="scientific">Desulfonatronospira thiodismutans ASO3-1</name>
    <dbReference type="NCBI Taxonomy" id="555779"/>
    <lineage>
        <taxon>Bacteria</taxon>
        <taxon>Pseudomonadati</taxon>
        <taxon>Thermodesulfobacteriota</taxon>
        <taxon>Desulfovibrionia</taxon>
        <taxon>Desulfovibrionales</taxon>
        <taxon>Desulfonatronovibrionaceae</taxon>
        <taxon>Desulfonatronospira</taxon>
    </lineage>
</organism>
<proteinExistence type="inferred from homology"/>
<comment type="similarity">
    <text evidence="1 2 3">Belongs to the glutamine synthetase family.</text>
</comment>
<dbReference type="SMART" id="SM01230">
    <property type="entry name" value="Gln-synt_C"/>
    <property type="match status" value="1"/>
</dbReference>
<dbReference type="OrthoDB" id="9807095at2"/>
<keyword evidence="7" id="KW-1185">Reference proteome</keyword>
<evidence type="ECO:0000256" key="1">
    <source>
        <dbReference type="ARBA" id="ARBA00009897"/>
    </source>
</evidence>
<dbReference type="InterPro" id="IPR036651">
    <property type="entry name" value="Gln_synt_N_sf"/>
</dbReference>
<name>D6SK11_9BACT</name>
<evidence type="ECO:0000313" key="7">
    <source>
        <dbReference type="Proteomes" id="UP000005496"/>
    </source>
</evidence>
<dbReference type="GO" id="GO:0016020">
    <property type="term" value="C:membrane"/>
    <property type="evidence" value="ECO:0007669"/>
    <property type="project" value="TreeGrafter"/>
</dbReference>
<dbReference type="GO" id="GO:0005737">
    <property type="term" value="C:cytoplasm"/>
    <property type="evidence" value="ECO:0007669"/>
    <property type="project" value="TreeGrafter"/>
</dbReference>
<dbReference type="PANTHER" id="PTHR43407:SF1">
    <property type="entry name" value="LENGSIN"/>
    <property type="match status" value="1"/>
</dbReference>
<dbReference type="PROSITE" id="PS51986">
    <property type="entry name" value="GS_BETA_GRASP"/>
    <property type="match status" value="1"/>
</dbReference>
<dbReference type="Proteomes" id="UP000005496">
    <property type="component" value="Unassembled WGS sequence"/>
</dbReference>
<dbReference type="PROSITE" id="PS51987">
    <property type="entry name" value="GS_CATALYTIC"/>
    <property type="match status" value="1"/>
</dbReference>
<dbReference type="SUPFAM" id="SSF55931">
    <property type="entry name" value="Glutamine synthetase/guanido kinase"/>
    <property type="match status" value="1"/>
</dbReference>
<comment type="caution">
    <text evidence="6">The sequence shown here is derived from an EMBL/GenBank/DDBJ whole genome shotgun (WGS) entry which is preliminary data.</text>
</comment>
<dbReference type="InterPro" id="IPR008146">
    <property type="entry name" value="Gln_synth_cat_dom"/>
</dbReference>
<gene>
    <name evidence="6" type="ORF">Dthio_PD3671</name>
</gene>
<evidence type="ECO:0000259" key="5">
    <source>
        <dbReference type="PROSITE" id="PS51987"/>
    </source>
</evidence>